<keyword evidence="2" id="KW-1185">Reference proteome</keyword>
<organism evidence="1 2">
    <name type="scientific">Pluteus cervinus</name>
    <dbReference type="NCBI Taxonomy" id="181527"/>
    <lineage>
        <taxon>Eukaryota</taxon>
        <taxon>Fungi</taxon>
        <taxon>Dikarya</taxon>
        <taxon>Basidiomycota</taxon>
        <taxon>Agaricomycotina</taxon>
        <taxon>Agaricomycetes</taxon>
        <taxon>Agaricomycetidae</taxon>
        <taxon>Agaricales</taxon>
        <taxon>Pluteineae</taxon>
        <taxon>Pluteaceae</taxon>
        <taxon>Pluteus</taxon>
    </lineage>
</organism>
<evidence type="ECO:0000313" key="1">
    <source>
        <dbReference type="EMBL" id="TFK77182.1"/>
    </source>
</evidence>
<gene>
    <name evidence="1" type="ORF">BDN72DRAFT_830346</name>
</gene>
<accession>A0ACD3BJ39</accession>
<protein>
    <submittedName>
        <fullName evidence="1">Uncharacterized protein</fullName>
    </submittedName>
</protein>
<reference evidence="1 2" key="1">
    <citation type="journal article" date="2019" name="Nat. Ecol. Evol.">
        <title>Megaphylogeny resolves global patterns of mushroom evolution.</title>
        <authorList>
            <person name="Varga T."/>
            <person name="Krizsan K."/>
            <person name="Foldi C."/>
            <person name="Dima B."/>
            <person name="Sanchez-Garcia M."/>
            <person name="Sanchez-Ramirez S."/>
            <person name="Szollosi G.J."/>
            <person name="Szarkandi J.G."/>
            <person name="Papp V."/>
            <person name="Albert L."/>
            <person name="Andreopoulos W."/>
            <person name="Angelini C."/>
            <person name="Antonin V."/>
            <person name="Barry K.W."/>
            <person name="Bougher N.L."/>
            <person name="Buchanan P."/>
            <person name="Buyck B."/>
            <person name="Bense V."/>
            <person name="Catcheside P."/>
            <person name="Chovatia M."/>
            <person name="Cooper J."/>
            <person name="Damon W."/>
            <person name="Desjardin D."/>
            <person name="Finy P."/>
            <person name="Geml J."/>
            <person name="Haridas S."/>
            <person name="Hughes K."/>
            <person name="Justo A."/>
            <person name="Karasinski D."/>
            <person name="Kautmanova I."/>
            <person name="Kiss B."/>
            <person name="Kocsube S."/>
            <person name="Kotiranta H."/>
            <person name="LaButti K.M."/>
            <person name="Lechner B.E."/>
            <person name="Liimatainen K."/>
            <person name="Lipzen A."/>
            <person name="Lukacs Z."/>
            <person name="Mihaltcheva S."/>
            <person name="Morgado L.N."/>
            <person name="Niskanen T."/>
            <person name="Noordeloos M.E."/>
            <person name="Ohm R.A."/>
            <person name="Ortiz-Santana B."/>
            <person name="Ovrebo C."/>
            <person name="Racz N."/>
            <person name="Riley R."/>
            <person name="Savchenko A."/>
            <person name="Shiryaev A."/>
            <person name="Soop K."/>
            <person name="Spirin V."/>
            <person name="Szebenyi C."/>
            <person name="Tomsovsky M."/>
            <person name="Tulloss R.E."/>
            <person name="Uehling J."/>
            <person name="Grigoriev I.V."/>
            <person name="Vagvolgyi C."/>
            <person name="Papp T."/>
            <person name="Martin F.M."/>
            <person name="Miettinen O."/>
            <person name="Hibbett D.S."/>
            <person name="Nagy L.G."/>
        </authorList>
    </citation>
    <scope>NUCLEOTIDE SEQUENCE [LARGE SCALE GENOMIC DNA]</scope>
    <source>
        <strain evidence="1 2">NL-1719</strain>
    </source>
</reference>
<name>A0ACD3BJ39_9AGAR</name>
<dbReference type="EMBL" id="ML208259">
    <property type="protein sequence ID" value="TFK77182.1"/>
    <property type="molecule type" value="Genomic_DNA"/>
</dbReference>
<dbReference type="Proteomes" id="UP000308600">
    <property type="component" value="Unassembled WGS sequence"/>
</dbReference>
<sequence length="83" mass="9323">MPKSYSNFVEGLKSQGIDVSHTKVVRGKIELWGIQKYAKLTKHDPKSESKKRKENGDAGSGNDTVQHGLWKRQILEGRGAWNS</sequence>
<evidence type="ECO:0000313" key="2">
    <source>
        <dbReference type="Proteomes" id="UP000308600"/>
    </source>
</evidence>
<proteinExistence type="predicted"/>